<name>A0A443VDL7_RAOPL</name>
<evidence type="ECO:0000256" key="3">
    <source>
        <dbReference type="ARBA" id="ARBA00022448"/>
    </source>
</evidence>
<dbReference type="SUPFAM" id="SSF141729">
    <property type="entry name" value="FimD N-terminal domain-like"/>
    <property type="match status" value="1"/>
</dbReference>
<dbReference type="GO" id="GO:0009279">
    <property type="term" value="C:cell outer membrane"/>
    <property type="evidence" value="ECO:0007669"/>
    <property type="project" value="UniProtKB-SubCell"/>
</dbReference>
<dbReference type="Gene3D" id="2.60.40.3110">
    <property type="match status" value="1"/>
</dbReference>
<evidence type="ECO:0000256" key="8">
    <source>
        <dbReference type="ARBA" id="ARBA00023237"/>
    </source>
</evidence>
<dbReference type="NCBIfam" id="NF011784">
    <property type="entry name" value="PRK15248.1"/>
    <property type="match status" value="1"/>
</dbReference>
<evidence type="ECO:0000256" key="5">
    <source>
        <dbReference type="ARBA" id="ARBA00022692"/>
    </source>
</evidence>
<evidence type="ECO:0000256" key="7">
    <source>
        <dbReference type="ARBA" id="ARBA00023136"/>
    </source>
</evidence>
<dbReference type="Proteomes" id="UP000288843">
    <property type="component" value="Unassembled WGS sequence"/>
</dbReference>
<dbReference type="InterPro" id="IPR025885">
    <property type="entry name" value="PapC_N"/>
</dbReference>
<keyword evidence="7 9" id="KW-0472">Membrane</keyword>
<dbReference type="PROSITE" id="PS01151">
    <property type="entry name" value="FIMBRIAL_USHER"/>
    <property type="match status" value="1"/>
</dbReference>
<evidence type="ECO:0000256" key="1">
    <source>
        <dbReference type="ARBA" id="ARBA00004571"/>
    </source>
</evidence>
<evidence type="ECO:0000256" key="6">
    <source>
        <dbReference type="ARBA" id="ARBA00022729"/>
    </source>
</evidence>
<keyword evidence="4" id="KW-1134">Transmembrane beta strand</keyword>
<organism evidence="13 14">
    <name type="scientific">Raoultella planticola</name>
    <name type="common">Klebsiella planticola</name>
    <dbReference type="NCBI Taxonomy" id="575"/>
    <lineage>
        <taxon>Bacteria</taxon>
        <taxon>Pseudomonadati</taxon>
        <taxon>Pseudomonadota</taxon>
        <taxon>Gammaproteobacteria</taxon>
        <taxon>Enterobacterales</taxon>
        <taxon>Enterobacteriaceae</taxon>
        <taxon>Klebsiella/Raoultella group</taxon>
        <taxon>Raoultella</taxon>
    </lineage>
</organism>
<evidence type="ECO:0000313" key="13">
    <source>
        <dbReference type="EMBL" id="RWT13340.1"/>
    </source>
</evidence>
<evidence type="ECO:0000259" key="11">
    <source>
        <dbReference type="Pfam" id="PF13953"/>
    </source>
</evidence>
<evidence type="ECO:0000313" key="14">
    <source>
        <dbReference type="Proteomes" id="UP000288843"/>
    </source>
</evidence>
<feature type="domain" description="PapC N-terminal" evidence="12">
    <location>
        <begin position="37"/>
        <end position="180"/>
    </location>
</feature>
<evidence type="ECO:0000256" key="4">
    <source>
        <dbReference type="ARBA" id="ARBA00022452"/>
    </source>
</evidence>
<accession>A0A443VDL7</accession>
<keyword evidence="5 9" id="KW-0812">Transmembrane</keyword>
<comment type="caution">
    <text evidence="13">The sequence shown here is derived from an EMBL/GenBank/DDBJ whole genome shotgun (WGS) entry which is preliminary data.</text>
</comment>
<dbReference type="InterPro" id="IPR037224">
    <property type="entry name" value="PapC_N_sf"/>
</dbReference>
<dbReference type="InterPro" id="IPR042186">
    <property type="entry name" value="FimD_plug_dom"/>
</dbReference>
<reference evidence="13 14" key="1">
    <citation type="submission" date="2018-06" db="EMBL/GenBank/DDBJ databases">
        <title>Carbapenemase-producing Enterobacteriaceae present in wastewater treatment plant effluent and nearby surface waters in the US.</title>
        <authorList>
            <person name="Mathys D.A."/>
            <person name="Mollenkopf D.F."/>
            <person name="Feicht S.M."/>
            <person name="Adams R.J."/>
            <person name="Albers A.L."/>
            <person name="Stuever D.M."/>
            <person name="Daniels J.B."/>
            <person name="Wittum T.E."/>
        </authorList>
    </citation>
    <scope>NUCLEOTIDE SEQUENCE [LARGE SCALE GENOMIC DNA]</scope>
    <source>
        <strain evidence="13 14">GEO_47_Down_B</strain>
    </source>
</reference>
<dbReference type="Gene3D" id="2.60.40.2610">
    <property type="entry name" value="Outer membrane usher protein FimD, plug domain"/>
    <property type="match status" value="1"/>
</dbReference>
<dbReference type="GO" id="GO:0015473">
    <property type="term" value="F:fimbrial usher porin activity"/>
    <property type="evidence" value="ECO:0007669"/>
    <property type="project" value="InterPro"/>
</dbReference>
<protein>
    <submittedName>
        <fullName evidence="13">Fimbrial outer membrane usher protein</fullName>
    </submittedName>
</protein>
<comment type="subcellular location">
    <subcellularLocation>
        <location evidence="1 9">Cell outer membrane</location>
        <topology evidence="1 9">Multi-pass membrane protein</topology>
    </subcellularLocation>
</comment>
<dbReference type="InterPro" id="IPR000015">
    <property type="entry name" value="Fimb_usher"/>
</dbReference>
<evidence type="ECO:0000256" key="2">
    <source>
        <dbReference type="ARBA" id="ARBA00008064"/>
    </source>
</evidence>
<dbReference type="Gene3D" id="3.10.20.410">
    <property type="match status" value="1"/>
</dbReference>
<dbReference type="Gene3D" id="2.60.40.2070">
    <property type="match status" value="1"/>
</dbReference>
<dbReference type="InterPro" id="IPR025949">
    <property type="entry name" value="PapC-like_C"/>
</dbReference>
<keyword evidence="6 10" id="KW-0732">Signal</keyword>
<proteinExistence type="inferred from homology"/>
<dbReference type="Pfam" id="PF13954">
    <property type="entry name" value="PapC_N"/>
    <property type="match status" value="1"/>
</dbReference>
<keyword evidence="9" id="KW-1029">Fimbrium biogenesis</keyword>
<keyword evidence="8 9" id="KW-0998">Cell outer membrane</keyword>
<dbReference type="PANTHER" id="PTHR30451:SF20">
    <property type="entry name" value="FIMBRIAE USHER"/>
    <property type="match status" value="1"/>
</dbReference>
<feature type="chain" id="PRO_5019229490" evidence="10">
    <location>
        <begin position="33"/>
        <end position="863"/>
    </location>
</feature>
<dbReference type="Pfam" id="PF13953">
    <property type="entry name" value="PapC_C"/>
    <property type="match status" value="1"/>
</dbReference>
<keyword evidence="3 9" id="KW-0813">Transport</keyword>
<feature type="signal peptide" evidence="10">
    <location>
        <begin position="1"/>
        <end position="32"/>
    </location>
</feature>
<dbReference type="InterPro" id="IPR043142">
    <property type="entry name" value="PapC-like_C_sf"/>
</dbReference>
<sequence length="863" mass="95722">MYIQFKNKEVYFRLALITCMIKASLFSHSAFAEEYRFDNNLLAGSGFAKGISLEKFNDTEVIIAPGQQNLDLVLNGTKIKSQVPVKFQKINPTDKSAQLCLDAELIKLLQLKIQPSSLPQVPCLSLADITRQGSWRIKPSTLSVEFSIPQIMLNRPPRDYIPVAEWDAGAPLLFLRHNTSYTRNILRDIHYSYLWSMINAGANMGMWQLRHQANLRYMQSSTAGNAYKWNSVRTWVQRPLPAISSELMVGDTYTDSAMFGSISFNGVKLYTDQSMWPQGKLGYAPEIRGVANTNARVLIRQAGHLIYETQVPPGPFLIDDLYNTRSQGDIEVQIIETDGKSSFFVVPYAAVPGSMRPGNMSYQLAAGKVRNYYSVQNAFAEGVLQYGVNNRFTANTGARFANNYQALLAGGVFASELGALSLNTTWSHAQVENNQSKSGWRAEAAYSKTFPSNTNIVLAAYRYSTAGYRDLQDVLGVRRQQQNGANYYSDTLKQRNRFTATLSQNMDEYGTLSLSGSSTDYYNNRSRITELQLSYNNIWKKLSYNINVGRQRSSWSNTNYIYSVNDAEYDSSRYQKYTENVVSIGFSIPLDWRDSRSSVSFDMTKNKNTRTAMTTLSGSAGEENDFTYSLYANHDKYTALEQGRSHTMRWGANVQERTRSGTMRASYAHSGKDHQLGLGTAGTLALHSGGVTYGPYASDTFALVEAKGASGARINNAQGARIDVFGYGIAPSLAPYRYNTISIDGNSLDQDVELEGGNVRVVPVRGAVPKVAFNTLGGTPALIAVMMPDGSPVPMGAEVQDRDGKNLGMAGQNGQVYARLPDASGTLFIRWDSKQTCRVNYQMPARNKASGNNFIHLNGICVQ</sequence>
<dbReference type="InterPro" id="IPR018030">
    <property type="entry name" value="Fimbrial_membr_usher_CS"/>
</dbReference>
<feature type="domain" description="PapC-like C-terminal" evidence="11">
    <location>
        <begin position="782"/>
        <end position="844"/>
    </location>
</feature>
<dbReference type="PANTHER" id="PTHR30451">
    <property type="entry name" value="OUTER MEMBRANE USHER PROTEIN"/>
    <property type="match status" value="1"/>
</dbReference>
<dbReference type="GO" id="GO:0009297">
    <property type="term" value="P:pilus assembly"/>
    <property type="evidence" value="ECO:0007669"/>
    <property type="project" value="InterPro"/>
</dbReference>
<gene>
    <name evidence="13" type="ORF">DN603_29960</name>
</gene>
<dbReference type="Pfam" id="PF00577">
    <property type="entry name" value="Usher"/>
    <property type="match status" value="1"/>
</dbReference>
<evidence type="ECO:0000259" key="12">
    <source>
        <dbReference type="Pfam" id="PF13954"/>
    </source>
</evidence>
<comment type="similarity">
    <text evidence="2 9">Belongs to the fimbrial export usher family.</text>
</comment>
<dbReference type="EMBL" id="QKOX01000063">
    <property type="protein sequence ID" value="RWT13340.1"/>
    <property type="molecule type" value="Genomic_DNA"/>
</dbReference>
<dbReference type="AlphaFoldDB" id="A0A443VDL7"/>
<evidence type="ECO:0000256" key="9">
    <source>
        <dbReference type="RuleBase" id="RU003884"/>
    </source>
</evidence>
<evidence type="ECO:0000256" key="10">
    <source>
        <dbReference type="SAM" id="SignalP"/>
    </source>
</evidence>